<reference evidence="1 2" key="1">
    <citation type="submission" date="2015-09" db="EMBL/GenBank/DDBJ databases">
        <title>A metagenomics-based metabolic model of nitrate-dependent anaerobic oxidation of methane by Methanoperedens-like archaea.</title>
        <authorList>
            <person name="Arshad A."/>
            <person name="Speth D.R."/>
            <person name="De Graaf R.M."/>
            <person name="Op Den Camp H.J."/>
            <person name="Jetten M.S."/>
            <person name="Welte C.U."/>
        </authorList>
    </citation>
    <scope>NUCLEOTIDE SEQUENCE [LARGE SCALE GENOMIC DNA]</scope>
</reference>
<evidence type="ECO:0008006" key="3">
    <source>
        <dbReference type="Google" id="ProtNLM"/>
    </source>
</evidence>
<evidence type="ECO:0000313" key="2">
    <source>
        <dbReference type="Proteomes" id="UP000050360"/>
    </source>
</evidence>
<dbReference type="EMBL" id="LKCM01000362">
    <property type="protein sequence ID" value="KPQ41427.1"/>
    <property type="molecule type" value="Genomic_DNA"/>
</dbReference>
<protein>
    <recommendedName>
        <fullName evidence="3">Phage-Barnase-EndoU-ColicinE5/D-RelE like nuclease 3 domain-containing protein</fullName>
    </recommendedName>
</protein>
<dbReference type="Proteomes" id="UP000050360">
    <property type="component" value="Unassembled WGS sequence"/>
</dbReference>
<organism evidence="1 2">
    <name type="scientific">Candidatus Methanoperedens nitratireducens</name>
    <dbReference type="NCBI Taxonomy" id="1392998"/>
    <lineage>
        <taxon>Archaea</taxon>
        <taxon>Methanobacteriati</taxon>
        <taxon>Methanobacteriota</taxon>
        <taxon>Stenosarchaea group</taxon>
        <taxon>Methanomicrobia</taxon>
        <taxon>Methanosarcinales</taxon>
        <taxon>ANME-2 cluster</taxon>
        <taxon>Candidatus Methanoperedentaceae</taxon>
        <taxon>Candidatus Methanoperedens</taxon>
    </lineage>
</organism>
<comment type="caution">
    <text evidence="1">The sequence shown here is derived from an EMBL/GenBank/DDBJ whole genome shotgun (WGS) entry which is preliminary data.</text>
</comment>
<sequence>MNESEELLFEETTPLGFKVSVTKSYWEYITTTKHPHLKGMESELIFTLKNPDFIRQSRVDKDVYLIYREIVYNNKNYHMCVVTNKNKGSVITAYITDRVKEGVQIWKK</sequence>
<proteinExistence type="predicted"/>
<evidence type="ECO:0000313" key="1">
    <source>
        <dbReference type="EMBL" id="KPQ41427.1"/>
    </source>
</evidence>
<dbReference type="AlphaFoldDB" id="A0A0P8CFQ8"/>
<gene>
    <name evidence="1" type="ORF">MPEBLZ_04026</name>
</gene>
<accession>A0A0P8CFQ8</accession>
<name>A0A0P8CFQ8_9EURY</name>